<evidence type="ECO:0000313" key="3">
    <source>
        <dbReference type="EMBL" id="QDH69036.1"/>
    </source>
</evidence>
<dbReference type="PANTHER" id="PTHR46268:SF15">
    <property type="entry name" value="UNIVERSAL STRESS PROTEIN HP_0031"/>
    <property type="match status" value="1"/>
</dbReference>
<protein>
    <submittedName>
        <fullName evidence="3">Universal stress protein</fullName>
    </submittedName>
</protein>
<dbReference type="KEGG" id="lyj:FKV23_02145"/>
<sequence>MKDLVMPMTGSNGDVNALEAAIALASSEGAHLSVLVALKLPIPDPSPVGMAQDNAVLQLHDELRNQAELKAARIRTRLDELPIFASAQVVESLVTEPPDAIASHARNADLVVMTSANGNAHSSAVIHSYFATLVMKTGRPVLMVPPRLLIQPPFRRVVIAWQPTREAARALHDAMPLLAQAKAIDVVMVESSESDPELLPDTAIASHLARHGLKVDLVRLQRPARHETVETVLLRHAARVDAQLLVAGGYGHSRFREWALGGTTRGLLSAMQIPILFSH</sequence>
<dbReference type="SUPFAM" id="SSF52402">
    <property type="entry name" value="Adenine nucleotide alpha hydrolases-like"/>
    <property type="match status" value="2"/>
</dbReference>
<accession>A0A514BNS7</accession>
<dbReference type="Proteomes" id="UP000317199">
    <property type="component" value="Chromosome"/>
</dbReference>
<organism evidence="3 4">
    <name type="scientific">Marilutibacter alkalisoli</name>
    <dbReference type="NCBI Taxonomy" id="2591633"/>
    <lineage>
        <taxon>Bacteria</taxon>
        <taxon>Pseudomonadati</taxon>
        <taxon>Pseudomonadota</taxon>
        <taxon>Gammaproteobacteria</taxon>
        <taxon>Lysobacterales</taxon>
        <taxon>Lysobacteraceae</taxon>
        <taxon>Marilutibacter</taxon>
    </lineage>
</organism>
<dbReference type="Pfam" id="PF00582">
    <property type="entry name" value="Usp"/>
    <property type="match status" value="1"/>
</dbReference>
<gene>
    <name evidence="3" type="ORF">FKV23_02145</name>
</gene>
<dbReference type="InterPro" id="IPR006016">
    <property type="entry name" value="UspA"/>
</dbReference>
<evidence type="ECO:0000256" key="1">
    <source>
        <dbReference type="ARBA" id="ARBA00008791"/>
    </source>
</evidence>
<dbReference type="CDD" id="cd00293">
    <property type="entry name" value="USP-like"/>
    <property type="match status" value="1"/>
</dbReference>
<dbReference type="PANTHER" id="PTHR46268">
    <property type="entry name" value="STRESS RESPONSE PROTEIN NHAX"/>
    <property type="match status" value="1"/>
</dbReference>
<comment type="similarity">
    <text evidence="1">Belongs to the universal stress protein A family.</text>
</comment>
<dbReference type="Gene3D" id="3.40.50.12370">
    <property type="match status" value="1"/>
</dbReference>
<keyword evidence="4" id="KW-1185">Reference proteome</keyword>
<name>A0A514BNS7_9GAMM</name>
<dbReference type="OrthoDB" id="9804721at2"/>
<dbReference type="AlphaFoldDB" id="A0A514BNS7"/>
<reference evidence="3 4" key="1">
    <citation type="submission" date="2019-06" db="EMBL/GenBank/DDBJ databases">
        <title>Lysobacter alkalisoli sp. nov. isolated from saline-alkali soil.</title>
        <authorList>
            <person name="Sun J.-Q."/>
            <person name="Xu L."/>
        </authorList>
    </citation>
    <scope>NUCLEOTIDE SEQUENCE [LARGE SCALE GENOMIC DNA]</scope>
    <source>
        <strain evidence="3 4">SJ-36</strain>
    </source>
</reference>
<proteinExistence type="inferred from homology"/>
<evidence type="ECO:0000313" key="4">
    <source>
        <dbReference type="Proteomes" id="UP000317199"/>
    </source>
</evidence>
<evidence type="ECO:0000259" key="2">
    <source>
        <dbReference type="Pfam" id="PF00582"/>
    </source>
</evidence>
<dbReference type="RefSeq" id="WP_141622378.1">
    <property type="nucleotide sequence ID" value="NZ_CP041242.1"/>
</dbReference>
<feature type="domain" description="UspA" evidence="2">
    <location>
        <begin position="2"/>
        <end position="145"/>
    </location>
</feature>
<dbReference type="EMBL" id="CP041242">
    <property type="protein sequence ID" value="QDH69036.1"/>
    <property type="molecule type" value="Genomic_DNA"/>
</dbReference>